<dbReference type="HOGENOM" id="CLU_047036_1_0_1"/>
<dbReference type="InterPro" id="IPR006694">
    <property type="entry name" value="Fatty_acid_hydroxylase"/>
</dbReference>
<accession>S3CT16</accession>
<organism evidence="7 8">
    <name type="scientific">Ophiostoma piceae (strain UAMH 11346)</name>
    <name type="common">Sap stain fungus</name>
    <dbReference type="NCBI Taxonomy" id="1262450"/>
    <lineage>
        <taxon>Eukaryota</taxon>
        <taxon>Fungi</taxon>
        <taxon>Dikarya</taxon>
        <taxon>Ascomycota</taxon>
        <taxon>Pezizomycotina</taxon>
        <taxon>Sordariomycetes</taxon>
        <taxon>Sordariomycetidae</taxon>
        <taxon>Ophiostomatales</taxon>
        <taxon>Ophiostomataceae</taxon>
        <taxon>Ophiostoma</taxon>
    </lineage>
</organism>
<dbReference type="GO" id="GO:0016491">
    <property type="term" value="F:oxidoreductase activity"/>
    <property type="evidence" value="ECO:0007669"/>
    <property type="project" value="InterPro"/>
</dbReference>
<comment type="subcellular location">
    <subcellularLocation>
        <location evidence="1">Membrane</location>
    </subcellularLocation>
</comment>
<dbReference type="PANTHER" id="PTHR11863">
    <property type="entry name" value="STEROL DESATURASE"/>
    <property type="match status" value="1"/>
</dbReference>
<dbReference type="STRING" id="1262450.S3CT16"/>
<evidence type="ECO:0000256" key="2">
    <source>
        <dbReference type="ARBA" id="ARBA00022692"/>
    </source>
</evidence>
<dbReference type="VEuPathDB" id="FungiDB:F503_01720"/>
<dbReference type="Pfam" id="PF04116">
    <property type="entry name" value="FA_hydroxylase"/>
    <property type="match status" value="1"/>
</dbReference>
<sequence>MTIAALWASILANYGLLRVELLGFLAVQFVSFWLVSAVYIALPWLAPAFSERHKIQPAPKQPTRADIVHCTAVVLRNNALSAALSVSMAFLAGHHGPLHFRVTPDLPSLGEYVRDILLSTALREVLFYYSHRLLHQPRWYKAIHKTHHKFIAPVALAAQYAHPVEHIVANVLPVGVPPLLLNSHILTYWSFVAMMLAETATVHSGYDFFDGAAKMHDLHHEKFNLNYGVFGVMDWVHGTDKLKRKQM</sequence>
<keyword evidence="8" id="KW-1185">Reference proteome</keyword>
<proteinExistence type="predicted"/>
<name>S3CT16_OPHP1</name>
<evidence type="ECO:0000256" key="3">
    <source>
        <dbReference type="ARBA" id="ARBA00022989"/>
    </source>
</evidence>
<reference evidence="7 8" key="1">
    <citation type="journal article" date="2013" name="BMC Genomics">
        <title>The genome and transcriptome of the pine saprophyte Ophiostoma piceae, and a comparison with the bark beetle-associated pine pathogen Grosmannia clavigera.</title>
        <authorList>
            <person name="Haridas S."/>
            <person name="Wang Y."/>
            <person name="Lim L."/>
            <person name="Massoumi Alamouti S."/>
            <person name="Jackman S."/>
            <person name="Docking R."/>
            <person name="Robertson G."/>
            <person name="Birol I."/>
            <person name="Bohlmann J."/>
            <person name="Breuil C."/>
        </authorList>
    </citation>
    <scope>NUCLEOTIDE SEQUENCE [LARGE SCALE GENOMIC DNA]</scope>
    <source>
        <strain evidence="7 8">UAMH 11346</strain>
    </source>
</reference>
<dbReference type="GO" id="GO:0008610">
    <property type="term" value="P:lipid biosynthetic process"/>
    <property type="evidence" value="ECO:0007669"/>
    <property type="project" value="InterPro"/>
</dbReference>
<evidence type="ECO:0000256" key="1">
    <source>
        <dbReference type="ARBA" id="ARBA00004370"/>
    </source>
</evidence>
<evidence type="ECO:0000256" key="5">
    <source>
        <dbReference type="SAM" id="Phobius"/>
    </source>
</evidence>
<dbReference type="GO" id="GO:0005506">
    <property type="term" value="F:iron ion binding"/>
    <property type="evidence" value="ECO:0007669"/>
    <property type="project" value="InterPro"/>
</dbReference>
<dbReference type="InterPro" id="IPR050307">
    <property type="entry name" value="Sterol_Desaturase_Related"/>
</dbReference>
<dbReference type="eggNOG" id="KOG0873">
    <property type="taxonomic scope" value="Eukaryota"/>
</dbReference>
<dbReference type="OMA" id="QYAHPIE"/>
<evidence type="ECO:0000313" key="8">
    <source>
        <dbReference type="Proteomes" id="UP000016923"/>
    </source>
</evidence>
<keyword evidence="4 5" id="KW-0472">Membrane</keyword>
<evidence type="ECO:0000313" key="7">
    <source>
        <dbReference type="EMBL" id="EPE03830.1"/>
    </source>
</evidence>
<evidence type="ECO:0000259" key="6">
    <source>
        <dbReference type="Pfam" id="PF04116"/>
    </source>
</evidence>
<evidence type="ECO:0000256" key="4">
    <source>
        <dbReference type="ARBA" id="ARBA00023136"/>
    </source>
</evidence>
<feature type="transmembrane region" description="Helical" evidence="5">
    <location>
        <begin position="21"/>
        <end position="46"/>
    </location>
</feature>
<gene>
    <name evidence="7" type="ORF">F503_01720</name>
</gene>
<feature type="domain" description="Fatty acid hydroxylase" evidence="6">
    <location>
        <begin position="117"/>
        <end position="239"/>
    </location>
</feature>
<dbReference type="Proteomes" id="UP000016923">
    <property type="component" value="Unassembled WGS sequence"/>
</dbReference>
<keyword evidence="3 5" id="KW-1133">Transmembrane helix</keyword>
<keyword evidence="2 5" id="KW-0812">Transmembrane</keyword>
<dbReference type="OrthoDB" id="408954at2759"/>
<protein>
    <submittedName>
        <fullName evidence="7">C-4 methylsterol oxidase</fullName>
    </submittedName>
</protein>
<dbReference type="EMBL" id="KE148164">
    <property type="protein sequence ID" value="EPE03830.1"/>
    <property type="molecule type" value="Genomic_DNA"/>
</dbReference>
<dbReference type="GO" id="GO:0016020">
    <property type="term" value="C:membrane"/>
    <property type="evidence" value="ECO:0007669"/>
    <property type="project" value="UniProtKB-SubCell"/>
</dbReference>
<dbReference type="AlphaFoldDB" id="S3CT16"/>